<dbReference type="GO" id="GO:0016491">
    <property type="term" value="F:oxidoreductase activity"/>
    <property type="evidence" value="ECO:0007669"/>
    <property type="project" value="InterPro"/>
</dbReference>
<keyword evidence="3" id="KW-1185">Reference proteome</keyword>
<dbReference type="AlphaFoldDB" id="A0A7W9F2N9"/>
<dbReference type="RefSeq" id="WP_308419290.1">
    <property type="nucleotide sequence ID" value="NZ_BMJP01000002.1"/>
</dbReference>
<feature type="domain" description="Amine oxidase" evidence="1">
    <location>
        <begin position="88"/>
        <end position="309"/>
    </location>
</feature>
<protein>
    <recommendedName>
        <fullName evidence="1">Amine oxidase domain-containing protein</fullName>
    </recommendedName>
</protein>
<accession>A0A7W9F2N9</accession>
<evidence type="ECO:0000313" key="2">
    <source>
        <dbReference type="EMBL" id="MBB5728974.1"/>
    </source>
</evidence>
<proteinExistence type="predicted"/>
<comment type="caution">
    <text evidence="2">The sequence shown here is derived from an EMBL/GenBank/DDBJ whole genome shotgun (WGS) entry which is preliminary data.</text>
</comment>
<gene>
    <name evidence="2" type="ORF">FHS99_001452</name>
</gene>
<dbReference type="PRINTS" id="PR00419">
    <property type="entry name" value="ADXRDTASE"/>
</dbReference>
<evidence type="ECO:0000259" key="1">
    <source>
        <dbReference type="Pfam" id="PF01593"/>
    </source>
</evidence>
<name>A0A7W9F2N9_9SPHN</name>
<dbReference type="Pfam" id="PF01593">
    <property type="entry name" value="Amino_oxidase"/>
    <property type="match status" value="1"/>
</dbReference>
<dbReference type="EMBL" id="JACIJR010000003">
    <property type="protein sequence ID" value="MBB5728974.1"/>
    <property type="molecule type" value="Genomic_DNA"/>
</dbReference>
<dbReference type="PROSITE" id="PS51257">
    <property type="entry name" value="PROKAR_LIPOPROTEIN"/>
    <property type="match status" value="1"/>
</dbReference>
<organism evidence="2 3">
    <name type="scientific">Sphingomonas prati</name>
    <dbReference type="NCBI Taxonomy" id="1843237"/>
    <lineage>
        <taxon>Bacteria</taxon>
        <taxon>Pseudomonadati</taxon>
        <taxon>Pseudomonadota</taxon>
        <taxon>Alphaproteobacteria</taxon>
        <taxon>Sphingomonadales</taxon>
        <taxon>Sphingomonadaceae</taxon>
        <taxon>Sphingomonas</taxon>
    </lineage>
</organism>
<reference evidence="2 3" key="1">
    <citation type="submission" date="2020-08" db="EMBL/GenBank/DDBJ databases">
        <title>Genomic Encyclopedia of Type Strains, Phase IV (KMG-IV): sequencing the most valuable type-strain genomes for metagenomic binning, comparative biology and taxonomic classification.</title>
        <authorList>
            <person name="Goeker M."/>
        </authorList>
    </citation>
    <scope>NUCLEOTIDE SEQUENCE [LARGE SCALE GENOMIC DNA]</scope>
    <source>
        <strain evidence="2 3">DSM 103336</strain>
    </source>
</reference>
<dbReference type="Pfam" id="PF13450">
    <property type="entry name" value="NAD_binding_8"/>
    <property type="match status" value="1"/>
</dbReference>
<dbReference type="PANTHER" id="PTHR16128:SF5">
    <property type="entry name" value="FAD_NAD(P)-BINDING OXIDOREDUCTASE FAMILY PROTEIN"/>
    <property type="match status" value="1"/>
</dbReference>
<dbReference type="InterPro" id="IPR036188">
    <property type="entry name" value="FAD/NAD-bd_sf"/>
</dbReference>
<dbReference type="Proteomes" id="UP000546701">
    <property type="component" value="Unassembled WGS sequence"/>
</dbReference>
<dbReference type="Gene3D" id="3.50.50.60">
    <property type="entry name" value="FAD/NAD(P)-binding domain"/>
    <property type="match status" value="1"/>
</dbReference>
<dbReference type="Gene3D" id="3.90.660.10">
    <property type="match status" value="1"/>
</dbReference>
<evidence type="ECO:0000313" key="3">
    <source>
        <dbReference type="Proteomes" id="UP000546701"/>
    </source>
</evidence>
<dbReference type="SUPFAM" id="SSF51905">
    <property type="entry name" value="FAD/NAD(P)-binding domain"/>
    <property type="match status" value="1"/>
</dbReference>
<dbReference type="PANTHER" id="PTHR16128">
    <property type="entry name" value="FAD/NAD(P)-BINDING OXIDOREDUCTASE FAMILY PROTEIN"/>
    <property type="match status" value="1"/>
</dbReference>
<dbReference type="InterPro" id="IPR002937">
    <property type="entry name" value="Amino_oxidase"/>
</dbReference>
<sequence>MSMRVAIIGAGMAGLSCAERLVAGGHQVTLFDKGRGPGGRMATRRLDTPLGQVTCDMGAQYFTLRDPDFAARVAHWEATGVVARWPAMGDDAWVGTPAMNAPLRAMADAGDVRWGTRIDAIAWRVDGWDLQAGDAVHGGFEAVVIAVPAEQVPALVEPWVPAFAAQARATPSLPCWTVLAVFDAVLPIGDAPVRRAGIIDFAARGASKPGRGEVEAWTVHATADWSAVHLEDEAGEVQAAVLAALGEVAGVALPAPVVATAHRWRFARSGAVGCEALWDRATGIGVCGDWLSGPRVESAWVSGRRLAEVLG</sequence>